<comment type="catalytic activity">
    <reaction evidence="1">
        <text>3-hydroxy-2-methylpropanoyl-CoA + H2O = 3-hydroxy-2-methylpropanoate + CoA + H(+)</text>
        <dbReference type="Rhea" id="RHEA:20888"/>
        <dbReference type="ChEBI" id="CHEBI:11805"/>
        <dbReference type="ChEBI" id="CHEBI:15377"/>
        <dbReference type="ChEBI" id="CHEBI:15378"/>
        <dbReference type="ChEBI" id="CHEBI:57287"/>
        <dbReference type="ChEBI" id="CHEBI:57340"/>
        <dbReference type="EC" id="3.1.2.4"/>
    </reaction>
</comment>
<evidence type="ECO:0000256" key="1">
    <source>
        <dbReference type="ARBA" id="ARBA00001709"/>
    </source>
</evidence>
<comment type="caution">
    <text evidence="5">The sequence shown here is derived from an EMBL/GenBank/DDBJ whole genome shotgun (WGS) entry which is preliminary data.</text>
</comment>
<dbReference type="OrthoDB" id="9790967at2"/>
<evidence type="ECO:0000313" key="6">
    <source>
        <dbReference type="Proteomes" id="UP000013047"/>
    </source>
</evidence>
<dbReference type="SUPFAM" id="SSF52096">
    <property type="entry name" value="ClpP/crotonase"/>
    <property type="match status" value="1"/>
</dbReference>
<dbReference type="Gene3D" id="3.90.226.10">
    <property type="entry name" value="2-enoyl-CoA Hydratase, Chain A, domain 1"/>
    <property type="match status" value="1"/>
</dbReference>
<dbReference type="Proteomes" id="UP000013047">
    <property type="component" value="Unassembled WGS sequence"/>
</dbReference>
<dbReference type="PANTHER" id="PTHR43176">
    <property type="entry name" value="3-HYDROXYISOBUTYRYL-COA HYDROLASE-RELATED"/>
    <property type="match status" value="1"/>
</dbReference>
<dbReference type="NCBIfam" id="NF004127">
    <property type="entry name" value="PRK05617.1"/>
    <property type="match status" value="1"/>
</dbReference>
<dbReference type="GO" id="GO:0006574">
    <property type="term" value="P:L-valine catabolic process"/>
    <property type="evidence" value="ECO:0007669"/>
    <property type="project" value="TreeGrafter"/>
</dbReference>
<name>N6ZPP1_9RHOO</name>
<evidence type="ECO:0000256" key="3">
    <source>
        <dbReference type="ARBA" id="ARBA00022801"/>
    </source>
</evidence>
<dbReference type="CDD" id="cd06558">
    <property type="entry name" value="crotonase-like"/>
    <property type="match status" value="1"/>
</dbReference>
<sequence length="350" mass="37865">MLLPETEPPASVLVDIIDGVGVLTLNRPAVLNALDLATVRALTRQLDAWADDPAIRAVLLRGSGERAFCAGGDVCSLYHLQSQGSPELERYFDEEYALDCRIHRYPKPTIALMDGVVMGGGMGISQGCTHRLVTERTRMAMPETAIGVFPDVGGSYFLSRLRSAALGVYIGVVGDTLSGADAVVSGLADRLVPSAFLADLPALIAAIDAGAWPAAPTHTSIPSLLTAPVLAAVERHFCQPGVEEILASLAGETDPALRTWVERTLGLLAQRSPLMLRVTFEQLRRGRQLDLEACFRMERTMVAHSFAHGDTMEGIRALLIDKDRSPRWRHRAVAEVPREEVEAFFAGHPP</sequence>
<evidence type="ECO:0000313" key="5">
    <source>
        <dbReference type="EMBL" id="ENO96298.1"/>
    </source>
</evidence>
<dbReference type="RefSeq" id="WP_004366932.1">
    <property type="nucleotide sequence ID" value="NZ_AMXF01000119.1"/>
</dbReference>
<dbReference type="InterPro" id="IPR032259">
    <property type="entry name" value="HIBYL-CoA-H"/>
</dbReference>
<reference evidence="5 6" key="1">
    <citation type="submission" date="2012-09" db="EMBL/GenBank/DDBJ databases">
        <title>Draft Genome Sequences of 6 Strains from Genus Thauera.</title>
        <authorList>
            <person name="Liu B."/>
            <person name="Shapleigh J.P."/>
            <person name="Frostegard A.H."/>
        </authorList>
    </citation>
    <scope>NUCLEOTIDE SEQUENCE [LARGE SCALE GENOMIC DNA]</scope>
    <source>
        <strain evidence="5 6">B4P</strain>
    </source>
</reference>
<accession>N6ZPP1</accession>
<protein>
    <recommendedName>
        <fullName evidence="2">3-hydroxyisobutyryl-CoA hydrolase</fullName>
        <ecNumber evidence="2">3.1.2.4</ecNumber>
    </recommendedName>
</protein>
<dbReference type="GO" id="GO:0016853">
    <property type="term" value="F:isomerase activity"/>
    <property type="evidence" value="ECO:0007669"/>
    <property type="project" value="UniProtKB-KW"/>
</dbReference>
<evidence type="ECO:0000256" key="2">
    <source>
        <dbReference type="ARBA" id="ARBA00011915"/>
    </source>
</evidence>
<keyword evidence="3" id="KW-0378">Hydrolase</keyword>
<keyword evidence="6" id="KW-1185">Reference proteome</keyword>
<dbReference type="Pfam" id="PF16113">
    <property type="entry name" value="ECH_2"/>
    <property type="match status" value="1"/>
</dbReference>
<dbReference type="EC" id="3.1.2.4" evidence="2"/>
<evidence type="ECO:0000259" key="4">
    <source>
        <dbReference type="Pfam" id="PF16113"/>
    </source>
</evidence>
<gene>
    <name evidence="5" type="ORF">C667_14629</name>
</gene>
<dbReference type="AlphaFoldDB" id="N6ZPP1"/>
<organism evidence="5 6">
    <name type="scientific">Thauera phenylacetica B4P</name>
    <dbReference type="NCBI Taxonomy" id="1234382"/>
    <lineage>
        <taxon>Bacteria</taxon>
        <taxon>Pseudomonadati</taxon>
        <taxon>Pseudomonadota</taxon>
        <taxon>Betaproteobacteria</taxon>
        <taxon>Rhodocyclales</taxon>
        <taxon>Zoogloeaceae</taxon>
        <taxon>Thauera</taxon>
    </lineage>
</organism>
<dbReference type="InterPro" id="IPR029045">
    <property type="entry name" value="ClpP/crotonase-like_dom_sf"/>
</dbReference>
<keyword evidence="5" id="KW-0413">Isomerase</keyword>
<dbReference type="InterPro" id="IPR045004">
    <property type="entry name" value="ECH_dom"/>
</dbReference>
<dbReference type="EMBL" id="AMXF01000119">
    <property type="protein sequence ID" value="ENO96298.1"/>
    <property type="molecule type" value="Genomic_DNA"/>
</dbReference>
<dbReference type="GO" id="GO:0003860">
    <property type="term" value="F:3-hydroxyisobutyryl-CoA hydrolase activity"/>
    <property type="evidence" value="ECO:0007669"/>
    <property type="project" value="UniProtKB-EC"/>
</dbReference>
<proteinExistence type="predicted"/>
<dbReference type="PANTHER" id="PTHR43176:SF3">
    <property type="entry name" value="3-HYDROXYISOBUTYRYL-COA HYDROLASE, MITOCHONDRIAL"/>
    <property type="match status" value="1"/>
</dbReference>
<feature type="domain" description="Enoyl-CoA hydratase/isomerase" evidence="4">
    <location>
        <begin position="20"/>
        <end position="345"/>
    </location>
</feature>